<evidence type="ECO:0000256" key="6">
    <source>
        <dbReference type="ARBA" id="ARBA00034125"/>
    </source>
</evidence>
<keyword evidence="5 7" id="KW-0472">Membrane</keyword>
<proteinExistence type="inferred from homology"/>
<accession>A0AAE3M8H9</accession>
<dbReference type="RefSeq" id="WP_301192594.1">
    <property type="nucleotide sequence ID" value="NZ_JAPDPJ010000079.1"/>
</dbReference>
<gene>
    <name evidence="9" type="ORF">OM075_21400</name>
</gene>
<feature type="transmembrane region" description="Helical" evidence="7">
    <location>
        <begin position="172"/>
        <end position="194"/>
    </location>
</feature>
<dbReference type="GO" id="GO:0005886">
    <property type="term" value="C:plasma membrane"/>
    <property type="evidence" value="ECO:0007669"/>
    <property type="project" value="UniProtKB-SubCell"/>
</dbReference>
<evidence type="ECO:0000256" key="3">
    <source>
        <dbReference type="ARBA" id="ARBA00022692"/>
    </source>
</evidence>
<keyword evidence="2" id="KW-1003">Cell membrane</keyword>
<evidence type="ECO:0000256" key="2">
    <source>
        <dbReference type="ARBA" id="ARBA00022475"/>
    </source>
</evidence>
<dbReference type="EMBL" id="JAPDPJ010000079">
    <property type="protein sequence ID" value="MCW3789038.1"/>
    <property type="molecule type" value="Genomic_DNA"/>
</dbReference>
<protein>
    <submittedName>
        <fullName evidence="9">Threonine/serine exporter family protein</fullName>
    </submittedName>
</protein>
<keyword evidence="10" id="KW-1185">Reference proteome</keyword>
<dbReference type="AlphaFoldDB" id="A0AAE3M8H9"/>
<comment type="subcellular location">
    <subcellularLocation>
        <location evidence="1">Cell membrane</location>
        <topology evidence="1">Multi-pass membrane protein</topology>
    </subcellularLocation>
</comment>
<feature type="transmembrane region" description="Helical" evidence="7">
    <location>
        <begin position="231"/>
        <end position="255"/>
    </location>
</feature>
<comment type="caution">
    <text evidence="9">The sequence shown here is derived from an EMBL/GenBank/DDBJ whole genome shotgun (WGS) entry which is preliminary data.</text>
</comment>
<sequence length="257" mass="28482">MGKNFTKEQIERLGATLLEIGSLLMSSGANSMRIRVTLERIANAFGFHSELLITHRALMVNLENTEQKHAFNMLKRTSPHGVNFKLVSGISKMSWNIVGEKWSMDDIDRELERLKGLPHYPRIIILLFVGLADLSFCRLFGGGIVEMLVAFVATFIGLYVRQEAMKLKYNPYLCIYVAALVSSLISGLSVKFNIGTEPHYAFATSVLYLIPGVPLVNSFSDLIYGNIMNGIVRGVNGMMIAFAIALGLASALLIYQI</sequence>
<evidence type="ECO:0000256" key="4">
    <source>
        <dbReference type="ARBA" id="ARBA00022989"/>
    </source>
</evidence>
<dbReference type="Proteomes" id="UP001209229">
    <property type="component" value="Unassembled WGS sequence"/>
</dbReference>
<feature type="transmembrane region" description="Helical" evidence="7">
    <location>
        <begin position="200"/>
        <end position="219"/>
    </location>
</feature>
<reference evidence="9" key="1">
    <citation type="submission" date="2022-10" db="EMBL/GenBank/DDBJ databases">
        <authorList>
            <person name="Yu W.X."/>
        </authorList>
    </citation>
    <scope>NUCLEOTIDE SEQUENCE</scope>
    <source>
        <strain evidence="9">AAT</strain>
    </source>
</reference>
<evidence type="ECO:0000256" key="7">
    <source>
        <dbReference type="SAM" id="Phobius"/>
    </source>
</evidence>
<evidence type="ECO:0000313" key="9">
    <source>
        <dbReference type="EMBL" id="MCW3789038.1"/>
    </source>
</evidence>
<keyword evidence="3 7" id="KW-0812">Transmembrane</keyword>
<dbReference type="InterPro" id="IPR050539">
    <property type="entry name" value="ThrE_Dicarb/AminoAcid_Exp"/>
</dbReference>
<dbReference type="GO" id="GO:0022857">
    <property type="term" value="F:transmembrane transporter activity"/>
    <property type="evidence" value="ECO:0007669"/>
    <property type="project" value="InterPro"/>
</dbReference>
<evidence type="ECO:0000256" key="5">
    <source>
        <dbReference type="ARBA" id="ARBA00023136"/>
    </source>
</evidence>
<dbReference type="GO" id="GO:0015744">
    <property type="term" value="P:succinate transport"/>
    <property type="evidence" value="ECO:0007669"/>
    <property type="project" value="TreeGrafter"/>
</dbReference>
<dbReference type="PANTHER" id="PTHR34390:SF2">
    <property type="entry name" value="SUCCINATE TRANSPORTER SUBUNIT YJJP-RELATED"/>
    <property type="match status" value="1"/>
</dbReference>
<evidence type="ECO:0000313" key="10">
    <source>
        <dbReference type="Proteomes" id="UP001209229"/>
    </source>
</evidence>
<dbReference type="InterPro" id="IPR010619">
    <property type="entry name" value="ThrE-like_N"/>
</dbReference>
<feature type="domain" description="Threonine/serine exporter-like N-terminal" evidence="8">
    <location>
        <begin position="17"/>
        <end position="254"/>
    </location>
</feature>
<dbReference type="PANTHER" id="PTHR34390">
    <property type="entry name" value="UPF0442 PROTEIN YJJB-RELATED"/>
    <property type="match status" value="1"/>
</dbReference>
<evidence type="ECO:0000259" key="8">
    <source>
        <dbReference type="Pfam" id="PF06738"/>
    </source>
</evidence>
<feature type="transmembrane region" description="Helical" evidence="7">
    <location>
        <begin position="142"/>
        <end position="160"/>
    </location>
</feature>
<organism evidence="9 10">
    <name type="scientific">Plebeiibacterium sediminum</name>
    <dbReference type="NCBI Taxonomy" id="2992112"/>
    <lineage>
        <taxon>Bacteria</taxon>
        <taxon>Pseudomonadati</taxon>
        <taxon>Bacteroidota</taxon>
        <taxon>Bacteroidia</taxon>
        <taxon>Marinilabiliales</taxon>
        <taxon>Marinilabiliaceae</taxon>
        <taxon>Plebeiibacterium</taxon>
    </lineage>
</organism>
<keyword evidence="4 7" id="KW-1133">Transmembrane helix</keyword>
<comment type="similarity">
    <text evidence="6">Belongs to the ThrE exporter (TC 2.A.79) family.</text>
</comment>
<dbReference type="Pfam" id="PF06738">
    <property type="entry name" value="ThrE"/>
    <property type="match status" value="1"/>
</dbReference>
<evidence type="ECO:0000256" key="1">
    <source>
        <dbReference type="ARBA" id="ARBA00004651"/>
    </source>
</evidence>
<name>A0AAE3M8H9_9BACT</name>